<evidence type="ECO:0000313" key="2">
    <source>
        <dbReference type="Proteomes" id="UP001058290"/>
    </source>
</evidence>
<reference evidence="1" key="1">
    <citation type="submission" date="2022-09" db="EMBL/GenBank/DDBJ databases">
        <title>Bacterial diversity in gut of crayfish and pufferfish.</title>
        <authorList>
            <person name="Huang Y."/>
        </authorList>
    </citation>
    <scope>NUCLEOTIDE SEQUENCE</scope>
    <source>
        <strain evidence="1">PR12</strain>
    </source>
</reference>
<organism evidence="1 2">
    <name type="scientific">Comamonas squillarum</name>
    <dbReference type="NCBI Taxonomy" id="2977320"/>
    <lineage>
        <taxon>Bacteria</taxon>
        <taxon>Pseudomonadati</taxon>
        <taxon>Pseudomonadota</taxon>
        <taxon>Betaproteobacteria</taxon>
        <taxon>Burkholderiales</taxon>
        <taxon>Comamonadaceae</taxon>
        <taxon>Comamonas</taxon>
    </lineage>
</organism>
<sequence>MFEPAGTETQQRQAIVDALQALTNERVAIIAAASKEIEAKREALVTQCAALGHVYVPASIGFAINGIRHCAICGVPETRFPELDLAASAGIAAPD</sequence>
<dbReference type="Proteomes" id="UP001058290">
    <property type="component" value="Chromosome"/>
</dbReference>
<dbReference type="RefSeq" id="WP_260719437.1">
    <property type="nucleotide sequence ID" value="NZ_CP104377.1"/>
</dbReference>
<proteinExistence type="predicted"/>
<accession>A0ABY5ZYQ6</accession>
<dbReference type="EMBL" id="CP104377">
    <property type="protein sequence ID" value="UXC19133.1"/>
    <property type="molecule type" value="Genomic_DNA"/>
</dbReference>
<protein>
    <submittedName>
        <fullName evidence="1">Uncharacterized protein</fullName>
    </submittedName>
</protein>
<evidence type="ECO:0000313" key="1">
    <source>
        <dbReference type="EMBL" id="UXC19133.1"/>
    </source>
</evidence>
<name>A0ABY5ZYQ6_9BURK</name>
<gene>
    <name evidence="1" type="ORF">N4T19_03130</name>
</gene>
<keyword evidence="2" id="KW-1185">Reference proteome</keyword>